<dbReference type="EMBL" id="LNCU01000081">
    <property type="protein sequence ID" value="KWV52846.1"/>
    <property type="molecule type" value="Genomic_DNA"/>
</dbReference>
<comment type="caution">
    <text evidence="1">The sequence shown here is derived from an EMBL/GenBank/DDBJ whole genome shotgun (WGS) entry which is preliminary data.</text>
</comment>
<dbReference type="RefSeq" id="WP_066509168.1">
    <property type="nucleotide sequence ID" value="NZ_LNCU01000081.1"/>
</dbReference>
<dbReference type="Proteomes" id="UP000057737">
    <property type="component" value="Unassembled WGS sequence"/>
</dbReference>
<accession>A0A109JPR8</accession>
<sequence length="89" mass="10298">MASQLSDELDKWIKRVRQTRTIFSSLSDEESRRRRQTFIAKSAIEQFLAQAEPFMAGVETDIEDVDPDLRLPAGTFAEWSALFQNVFRT</sequence>
<organism evidence="1 2">
    <name type="scientific">Bradyrhizobium macuxiense</name>
    <dbReference type="NCBI Taxonomy" id="1755647"/>
    <lineage>
        <taxon>Bacteria</taxon>
        <taxon>Pseudomonadati</taxon>
        <taxon>Pseudomonadota</taxon>
        <taxon>Alphaproteobacteria</taxon>
        <taxon>Hyphomicrobiales</taxon>
        <taxon>Nitrobacteraceae</taxon>
        <taxon>Bradyrhizobium</taxon>
    </lineage>
</organism>
<name>A0A109JPR8_9BRAD</name>
<keyword evidence="2" id="KW-1185">Reference proteome</keyword>
<protein>
    <submittedName>
        <fullName evidence="1">Uncharacterized protein</fullName>
    </submittedName>
</protein>
<evidence type="ECO:0000313" key="1">
    <source>
        <dbReference type="EMBL" id="KWV52846.1"/>
    </source>
</evidence>
<dbReference type="OrthoDB" id="9808408at2"/>
<gene>
    <name evidence="1" type="ORF">AS156_09355</name>
</gene>
<proteinExistence type="predicted"/>
<reference evidence="1 2" key="1">
    <citation type="submission" date="2015-11" db="EMBL/GenBank/DDBJ databases">
        <title>Draft Genome Sequence of the Strain BR 10303 (Bradyrhizobium sp.) isolated from nodules of Centrolobium paraense.</title>
        <authorList>
            <person name="Zelli J.E."/>
            <person name="Simoes-Araujo J.L."/>
            <person name="Barauna A.C."/>
            <person name="Silva K."/>
        </authorList>
    </citation>
    <scope>NUCLEOTIDE SEQUENCE [LARGE SCALE GENOMIC DNA]</scope>
    <source>
        <strain evidence="1 2">BR 10303</strain>
    </source>
</reference>
<evidence type="ECO:0000313" key="2">
    <source>
        <dbReference type="Proteomes" id="UP000057737"/>
    </source>
</evidence>
<dbReference type="AlphaFoldDB" id="A0A109JPR8"/>